<proteinExistence type="predicted"/>
<reference evidence="2" key="1">
    <citation type="journal article" date="2022" name="bioRxiv">
        <title>Sequencing and chromosome-scale assembly of the giantPleurodeles waltlgenome.</title>
        <authorList>
            <person name="Brown T."/>
            <person name="Elewa A."/>
            <person name="Iarovenko S."/>
            <person name="Subramanian E."/>
            <person name="Araus A.J."/>
            <person name="Petzold A."/>
            <person name="Susuki M."/>
            <person name="Suzuki K.-i.T."/>
            <person name="Hayashi T."/>
            <person name="Toyoda A."/>
            <person name="Oliveira C."/>
            <person name="Osipova E."/>
            <person name="Leigh N.D."/>
            <person name="Simon A."/>
            <person name="Yun M.H."/>
        </authorList>
    </citation>
    <scope>NUCLEOTIDE SEQUENCE</scope>
    <source>
        <strain evidence="2">20211129_DDA</strain>
        <tissue evidence="2">Liver</tissue>
    </source>
</reference>
<evidence type="ECO:0000313" key="3">
    <source>
        <dbReference type="Proteomes" id="UP001066276"/>
    </source>
</evidence>
<comment type="caution">
    <text evidence="2">The sequence shown here is derived from an EMBL/GenBank/DDBJ whole genome shotgun (WGS) entry which is preliminary data.</text>
</comment>
<evidence type="ECO:0000256" key="1">
    <source>
        <dbReference type="SAM" id="MobiDB-lite"/>
    </source>
</evidence>
<feature type="region of interest" description="Disordered" evidence="1">
    <location>
        <begin position="47"/>
        <end position="67"/>
    </location>
</feature>
<feature type="region of interest" description="Disordered" evidence="1">
    <location>
        <begin position="1"/>
        <end position="31"/>
    </location>
</feature>
<organism evidence="2 3">
    <name type="scientific">Pleurodeles waltl</name>
    <name type="common">Iberian ribbed newt</name>
    <dbReference type="NCBI Taxonomy" id="8319"/>
    <lineage>
        <taxon>Eukaryota</taxon>
        <taxon>Metazoa</taxon>
        <taxon>Chordata</taxon>
        <taxon>Craniata</taxon>
        <taxon>Vertebrata</taxon>
        <taxon>Euteleostomi</taxon>
        <taxon>Amphibia</taxon>
        <taxon>Batrachia</taxon>
        <taxon>Caudata</taxon>
        <taxon>Salamandroidea</taxon>
        <taxon>Salamandridae</taxon>
        <taxon>Pleurodelinae</taxon>
        <taxon>Pleurodeles</taxon>
    </lineage>
</organism>
<feature type="compositionally biased region" description="Basic and acidic residues" evidence="1">
    <location>
        <begin position="7"/>
        <end position="19"/>
    </location>
</feature>
<evidence type="ECO:0000313" key="2">
    <source>
        <dbReference type="EMBL" id="KAJ1202730.1"/>
    </source>
</evidence>
<sequence>MVTRPIRSVDDEKLHKQESVCDMDNDDNLQNSRSDLKELLKEAVEAVMGNAQAKKQKSEPEDDQDIH</sequence>
<dbReference type="EMBL" id="JANPWB010000003">
    <property type="protein sequence ID" value="KAJ1202730.1"/>
    <property type="molecule type" value="Genomic_DNA"/>
</dbReference>
<protein>
    <submittedName>
        <fullName evidence="2">Uncharacterized protein</fullName>
    </submittedName>
</protein>
<keyword evidence="3" id="KW-1185">Reference proteome</keyword>
<gene>
    <name evidence="2" type="ORF">NDU88_006527</name>
</gene>
<name>A0AAV7VM55_PLEWA</name>
<dbReference type="AlphaFoldDB" id="A0AAV7VM55"/>
<accession>A0AAV7VM55</accession>
<dbReference type="Proteomes" id="UP001066276">
    <property type="component" value="Chromosome 2_1"/>
</dbReference>